<dbReference type="Gene3D" id="2.102.30.10">
    <property type="entry name" value="tm1086 (SG structure) domain"/>
    <property type="match status" value="1"/>
</dbReference>
<dbReference type="InterPro" id="IPR044909">
    <property type="entry name" value="TM_1086_sf"/>
</dbReference>
<sequence>MKINKNQLVMQSVQGRVHHPVMSGSGYRVGFDGWGRIPMATGGITYNYAIGDSCMNIMGDHIEPGVSMKNADERENAAMMAFACIGNQAKVISGEAAGSIGYVTGKHGGIDHVMVYYPRAVLDKMNIDDKILIRAYGQGMKIIGHEDIQMMNIDPDLFEQLPIQEQGGILEVPVVTSIPACLMGSGLGSSTMMNGDYDIMTQDKEANAKYGINELKFGDFVLIEDHDNHNGPHYLKGAVSIGVIVHSDSYTSGHGPGVTIIMSSKTSNIKGIKDASANIANYLVK</sequence>
<dbReference type="RefSeq" id="WP_160625633.1">
    <property type="nucleotide sequence ID" value="NZ_WUUQ01000004.1"/>
</dbReference>
<name>A0A6N8U8M9_9FIRM</name>
<feature type="domain" description="DUF4438" evidence="2">
    <location>
        <begin position="161"/>
        <end position="283"/>
    </location>
</feature>
<dbReference type="AlphaFoldDB" id="A0A6N8U8M9"/>
<protein>
    <submittedName>
        <fullName evidence="3">DUF4438 domain-containing protein</fullName>
    </submittedName>
</protein>
<dbReference type="EMBL" id="WUUQ01000004">
    <property type="protein sequence ID" value="MXQ74241.1"/>
    <property type="molecule type" value="Genomic_DNA"/>
</dbReference>
<dbReference type="Gene3D" id="2.40.10.170">
    <property type="match status" value="1"/>
</dbReference>
<keyword evidence="4" id="KW-1185">Reference proteome</keyword>
<feature type="domain" description="DUF4438" evidence="1">
    <location>
        <begin position="27"/>
        <end position="159"/>
    </location>
</feature>
<dbReference type="InterPro" id="IPR029433">
    <property type="entry name" value="DUF4438_N"/>
</dbReference>
<evidence type="ECO:0000313" key="4">
    <source>
        <dbReference type="Proteomes" id="UP000434036"/>
    </source>
</evidence>
<evidence type="ECO:0000259" key="1">
    <source>
        <dbReference type="Pfam" id="PF14505"/>
    </source>
</evidence>
<dbReference type="InterPro" id="IPR044910">
    <property type="entry name" value="TM_1086_SG_dom"/>
</dbReference>
<accession>A0A6N8U8M9</accession>
<reference evidence="3 4" key="2">
    <citation type="submission" date="2020-01" db="EMBL/GenBank/DDBJ databases">
        <title>Clostridiaceae sp. nov. isolated from the gut of human by culturomics.</title>
        <authorList>
            <person name="Chang Y."/>
        </authorList>
    </citation>
    <scope>NUCLEOTIDE SEQUENCE [LARGE SCALE GENOMIC DNA]</scope>
    <source>
        <strain evidence="3 4">DONG20-135</strain>
    </source>
</reference>
<dbReference type="Proteomes" id="UP000434036">
    <property type="component" value="Unassembled WGS sequence"/>
</dbReference>
<reference evidence="3 4" key="1">
    <citation type="submission" date="2019-12" db="EMBL/GenBank/DDBJ databases">
        <authorList>
            <person name="Yang R."/>
        </authorList>
    </citation>
    <scope>NUCLEOTIDE SEQUENCE [LARGE SCALE GENOMIC DNA]</scope>
    <source>
        <strain evidence="3 4">DONG20-135</strain>
    </source>
</reference>
<gene>
    <name evidence="3" type="ORF">GSF08_09880</name>
</gene>
<dbReference type="InterPro" id="IPR048399">
    <property type="entry name" value="DUF4438_C"/>
</dbReference>
<dbReference type="Pfam" id="PF14505">
    <property type="entry name" value="DUF4438"/>
    <property type="match status" value="1"/>
</dbReference>
<dbReference type="Gene3D" id="4.10.1180.10">
    <property type="entry name" value="tm1086 domain"/>
    <property type="match status" value="1"/>
</dbReference>
<organism evidence="3 4">
    <name type="scientific">Copranaerobaculum intestinale</name>
    <dbReference type="NCBI Taxonomy" id="2692629"/>
    <lineage>
        <taxon>Bacteria</taxon>
        <taxon>Bacillati</taxon>
        <taxon>Bacillota</taxon>
        <taxon>Erysipelotrichia</taxon>
        <taxon>Erysipelotrichales</taxon>
        <taxon>Erysipelotrichaceae</taxon>
        <taxon>Copranaerobaculum</taxon>
    </lineage>
</organism>
<dbReference type="Pfam" id="PF20999">
    <property type="entry name" value="DUF4438_C"/>
    <property type="match status" value="1"/>
</dbReference>
<proteinExistence type="predicted"/>
<evidence type="ECO:0000259" key="2">
    <source>
        <dbReference type="Pfam" id="PF20999"/>
    </source>
</evidence>
<evidence type="ECO:0000313" key="3">
    <source>
        <dbReference type="EMBL" id="MXQ74241.1"/>
    </source>
</evidence>
<comment type="caution">
    <text evidence="3">The sequence shown here is derived from an EMBL/GenBank/DDBJ whole genome shotgun (WGS) entry which is preliminary data.</text>
</comment>